<feature type="transmembrane region" description="Helical" evidence="8">
    <location>
        <begin position="6"/>
        <end position="24"/>
    </location>
</feature>
<protein>
    <submittedName>
        <fullName evidence="9">ZIP family metal transporter</fullName>
    </submittedName>
</protein>
<feature type="transmembrane region" description="Helical" evidence="8">
    <location>
        <begin position="70"/>
        <end position="90"/>
    </location>
</feature>
<evidence type="ECO:0000256" key="7">
    <source>
        <dbReference type="ARBA" id="ARBA00023136"/>
    </source>
</evidence>
<organism evidence="9 10">
    <name type="scientific">Candidatus Pelethenecus faecipullorum</name>
    <dbReference type="NCBI Taxonomy" id="2840900"/>
    <lineage>
        <taxon>Bacteria</taxon>
        <taxon>Bacillati</taxon>
        <taxon>Mycoplasmatota</taxon>
        <taxon>Mollicutes</taxon>
        <taxon>Candidatus Pelethenecus</taxon>
    </lineage>
</organism>
<reference evidence="9" key="2">
    <citation type="journal article" date="2021" name="PeerJ">
        <title>Extensive microbial diversity within the chicken gut microbiome revealed by metagenomics and culture.</title>
        <authorList>
            <person name="Gilroy R."/>
            <person name="Ravi A."/>
            <person name="Getino M."/>
            <person name="Pursley I."/>
            <person name="Horton D.L."/>
            <person name="Alikhan N.F."/>
            <person name="Baker D."/>
            <person name="Gharbi K."/>
            <person name="Hall N."/>
            <person name="Watson M."/>
            <person name="Adriaenssens E.M."/>
            <person name="Foster-Nyarko E."/>
            <person name="Jarju S."/>
            <person name="Secka A."/>
            <person name="Antonio M."/>
            <person name="Oren A."/>
            <person name="Chaudhuri R.R."/>
            <person name="La Ragione R."/>
            <person name="Hildebrand F."/>
            <person name="Pallen M.J."/>
        </authorList>
    </citation>
    <scope>NUCLEOTIDE SEQUENCE</scope>
    <source>
        <strain evidence="9">ChiW17-6978</strain>
    </source>
</reference>
<feature type="transmembrane region" description="Helical" evidence="8">
    <location>
        <begin position="165"/>
        <end position="186"/>
    </location>
</feature>
<proteinExistence type="inferred from homology"/>
<keyword evidence="7 8" id="KW-0472">Membrane</keyword>
<evidence type="ECO:0000313" key="9">
    <source>
        <dbReference type="EMBL" id="HIT49907.1"/>
    </source>
</evidence>
<evidence type="ECO:0000256" key="8">
    <source>
        <dbReference type="SAM" id="Phobius"/>
    </source>
</evidence>
<dbReference type="Proteomes" id="UP000886758">
    <property type="component" value="Unassembled WGS sequence"/>
</dbReference>
<dbReference type="AlphaFoldDB" id="A0A9D1KIX0"/>
<evidence type="ECO:0000256" key="3">
    <source>
        <dbReference type="ARBA" id="ARBA00022475"/>
    </source>
</evidence>
<feature type="transmembrane region" description="Helical" evidence="8">
    <location>
        <begin position="218"/>
        <end position="239"/>
    </location>
</feature>
<dbReference type="GO" id="GO:0005886">
    <property type="term" value="C:plasma membrane"/>
    <property type="evidence" value="ECO:0007669"/>
    <property type="project" value="UniProtKB-SubCell"/>
</dbReference>
<feature type="transmembrane region" description="Helical" evidence="8">
    <location>
        <begin position="128"/>
        <end position="145"/>
    </location>
</feature>
<comment type="similarity">
    <text evidence="2">Belongs to the ZIP transporter (TC 2.A.5) family.</text>
</comment>
<evidence type="ECO:0000256" key="6">
    <source>
        <dbReference type="ARBA" id="ARBA00022989"/>
    </source>
</evidence>
<evidence type="ECO:0000256" key="2">
    <source>
        <dbReference type="ARBA" id="ARBA00006939"/>
    </source>
</evidence>
<feature type="transmembrane region" description="Helical" evidence="8">
    <location>
        <begin position="192"/>
        <end position="209"/>
    </location>
</feature>
<sequence>MAELSVGILIPLFGTTLGALLVFFMKKRMDSTIKKILKGFAAGVMLAASIWSLILPSIDLSGDNPYTCFIPATAGFIVGMVGLMGLDVFLSKKKKNLNLMNFAVIVHNIPEGLSVGVAFAAALKGDTIAMTAAFALSLGIGIQNIPEGSIVSLNMLPYCSKKRSFWIGFLSGVVEPIASVLAVLLIYLIEPILPYCLSFAAGAMMYVVVDELIPDSNGLVGTSGFCIGFCIMMILDVMLG</sequence>
<accession>A0A9D1KIX0</accession>
<comment type="caution">
    <text evidence="9">The sequence shown here is derived from an EMBL/GenBank/DDBJ whole genome shotgun (WGS) entry which is preliminary data.</text>
</comment>
<comment type="subcellular location">
    <subcellularLocation>
        <location evidence="1">Cell membrane</location>
        <topology evidence="1">Multi-pass membrane protein</topology>
    </subcellularLocation>
</comment>
<keyword evidence="3" id="KW-1003">Cell membrane</keyword>
<name>A0A9D1KIX0_9MOLU</name>
<dbReference type="PANTHER" id="PTHR11040">
    <property type="entry name" value="ZINC/IRON TRANSPORTER"/>
    <property type="match status" value="1"/>
</dbReference>
<dbReference type="GO" id="GO:0005385">
    <property type="term" value="F:zinc ion transmembrane transporter activity"/>
    <property type="evidence" value="ECO:0007669"/>
    <property type="project" value="TreeGrafter"/>
</dbReference>
<feature type="transmembrane region" description="Helical" evidence="8">
    <location>
        <begin position="102"/>
        <end position="122"/>
    </location>
</feature>
<dbReference type="EMBL" id="DVLF01000084">
    <property type="protein sequence ID" value="HIT49907.1"/>
    <property type="molecule type" value="Genomic_DNA"/>
</dbReference>
<evidence type="ECO:0000256" key="5">
    <source>
        <dbReference type="ARBA" id="ARBA00022833"/>
    </source>
</evidence>
<reference evidence="9" key="1">
    <citation type="submission" date="2020-10" db="EMBL/GenBank/DDBJ databases">
        <authorList>
            <person name="Gilroy R."/>
        </authorList>
    </citation>
    <scope>NUCLEOTIDE SEQUENCE</scope>
    <source>
        <strain evidence="9">ChiW17-6978</strain>
    </source>
</reference>
<evidence type="ECO:0000313" key="10">
    <source>
        <dbReference type="Proteomes" id="UP000886758"/>
    </source>
</evidence>
<keyword evidence="5" id="KW-0862">Zinc</keyword>
<evidence type="ECO:0000256" key="1">
    <source>
        <dbReference type="ARBA" id="ARBA00004651"/>
    </source>
</evidence>
<dbReference type="InterPro" id="IPR003689">
    <property type="entry name" value="ZIP"/>
</dbReference>
<dbReference type="PANTHER" id="PTHR11040:SF211">
    <property type="entry name" value="ZINC TRANSPORTER ZIP11"/>
    <property type="match status" value="1"/>
</dbReference>
<gene>
    <name evidence="9" type="ORF">IAD46_02660</name>
</gene>
<dbReference type="Pfam" id="PF02535">
    <property type="entry name" value="Zip"/>
    <property type="match status" value="1"/>
</dbReference>
<keyword evidence="4 8" id="KW-0812">Transmembrane</keyword>
<feature type="transmembrane region" description="Helical" evidence="8">
    <location>
        <begin position="36"/>
        <end position="58"/>
    </location>
</feature>
<evidence type="ECO:0000256" key="4">
    <source>
        <dbReference type="ARBA" id="ARBA00022692"/>
    </source>
</evidence>
<keyword evidence="6 8" id="KW-1133">Transmembrane helix</keyword>